<gene>
    <name evidence="1" type="ORF">ACFPIJ_31225</name>
</gene>
<keyword evidence="2" id="KW-1185">Reference proteome</keyword>
<evidence type="ECO:0000313" key="2">
    <source>
        <dbReference type="Proteomes" id="UP001595912"/>
    </source>
</evidence>
<sequence length="50" mass="5324">MTTRFIDTTAAIVGGVVAACTGIGDRPDSRGVPVGWIVRREPLPLWSDRG</sequence>
<comment type="caution">
    <text evidence="1">The sequence shown here is derived from an EMBL/GenBank/DDBJ whole genome shotgun (WGS) entry which is preliminary data.</text>
</comment>
<evidence type="ECO:0000313" key="1">
    <source>
        <dbReference type="EMBL" id="MFC5002292.1"/>
    </source>
</evidence>
<accession>A0ABV9W0X8</accession>
<proteinExistence type="predicted"/>
<dbReference type="EMBL" id="JBHSIU010000041">
    <property type="protein sequence ID" value="MFC5002292.1"/>
    <property type="molecule type" value="Genomic_DNA"/>
</dbReference>
<name>A0ABV9W0X8_9ACTN</name>
<protein>
    <submittedName>
        <fullName evidence="1">Uncharacterized protein</fullName>
    </submittedName>
</protein>
<dbReference type="RefSeq" id="WP_380120231.1">
    <property type="nucleotide sequence ID" value="NZ_JBHSIU010000041.1"/>
</dbReference>
<reference evidence="2" key="1">
    <citation type="journal article" date="2019" name="Int. J. Syst. Evol. Microbiol.">
        <title>The Global Catalogue of Microorganisms (GCM) 10K type strain sequencing project: providing services to taxonomists for standard genome sequencing and annotation.</title>
        <authorList>
            <consortium name="The Broad Institute Genomics Platform"/>
            <consortium name="The Broad Institute Genome Sequencing Center for Infectious Disease"/>
            <person name="Wu L."/>
            <person name="Ma J."/>
        </authorList>
    </citation>
    <scope>NUCLEOTIDE SEQUENCE [LARGE SCALE GENOMIC DNA]</scope>
    <source>
        <strain evidence="2">CGMCC 4.7152</strain>
    </source>
</reference>
<organism evidence="1 2">
    <name type="scientific">Dactylosporangium cerinum</name>
    <dbReference type="NCBI Taxonomy" id="1434730"/>
    <lineage>
        <taxon>Bacteria</taxon>
        <taxon>Bacillati</taxon>
        <taxon>Actinomycetota</taxon>
        <taxon>Actinomycetes</taxon>
        <taxon>Micromonosporales</taxon>
        <taxon>Micromonosporaceae</taxon>
        <taxon>Dactylosporangium</taxon>
    </lineage>
</organism>
<dbReference type="PROSITE" id="PS51257">
    <property type="entry name" value="PROKAR_LIPOPROTEIN"/>
    <property type="match status" value="1"/>
</dbReference>
<dbReference type="Proteomes" id="UP001595912">
    <property type="component" value="Unassembled WGS sequence"/>
</dbReference>